<dbReference type="InterPro" id="IPR045570">
    <property type="entry name" value="Metalloprtase-TldD/E_cen_dom"/>
</dbReference>
<dbReference type="Pfam" id="PF01523">
    <property type="entry name" value="PmbA_TldD_1st"/>
    <property type="match status" value="1"/>
</dbReference>
<dbReference type="GO" id="GO:0005829">
    <property type="term" value="C:cytosol"/>
    <property type="evidence" value="ECO:0007669"/>
    <property type="project" value="TreeGrafter"/>
</dbReference>
<dbReference type="Gene3D" id="3.30.2290.10">
    <property type="entry name" value="PmbA/TldD superfamily"/>
    <property type="match status" value="1"/>
</dbReference>
<dbReference type="InterPro" id="IPR036059">
    <property type="entry name" value="TldD/PmbA_sf"/>
</dbReference>
<comment type="similarity">
    <text evidence="1">Belongs to the peptidase U62 family.</text>
</comment>
<keyword evidence="2" id="KW-0645">Protease</keyword>
<keyword evidence="3" id="KW-0378">Hydrolase</keyword>
<evidence type="ECO:0000256" key="4">
    <source>
        <dbReference type="ARBA" id="ARBA00023049"/>
    </source>
</evidence>
<dbReference type="GO" id="GO:0008237">
    <property type="term" value="F:metallopeptidase activity"/>
    <property type="evidence" value="ECO:0007669"/>
    <property type="project" value="UniProtKB-KW"/>
</dbReference>
<organism evidence="8">
    <name type="scientific">Dictyoglomus thermophilum</name>
    <dbReference type="NCBI Taxonomy" id="14"/>
    <lineage>
        <taxon>Bacteria</taxon>
        <taxon>Pseudomonadati</taxon>
        <taxon>Dictyoglomota</taxon>
        <taxon>Dictyoglomia</taxon>
        <taxon>Dictyoglomales</taxon>
        <taxon>Dictyoglomaceae</taxon>
        <taxon>Dictyoglomus</taxon>
    </lineage>
</organism>
<feature type="domain" description="Metalloprotease TldD/E central" evidence="7">
    <location>
        <begin position="113"/>
        <end position="224"/>
    </location>
</feature>
<evidence type="ECO:0000259" key="5">
    <source>
        <dbReference type="Pfam" id="PF01523"/>
    </source>
</evidence>
<accession>A0A7C3MKA5</accession>
<evidence type="ECO:0000256" key="2">
    <source>
        <dbReference type="ARBA" id="ARBA00022670"/>
    </source>
</evidence>
<comment type="caution">
    <text evidence="8">The sequence shown here is derived from an EMBL/GenBank/DDBJ whole genome shotgun (WGS) entry which is preliminary data.</text>
</comment>
<dbReference type="FunFam" id="3.30.2290.10:FF:000003">
    <property type="entry name" value="Zinc-dependent protease, TldD/PmbA family"/>
    <property type="match status" value="1"/>
</dbReference>
<evidence type="ECO:0000256" key="1">
    <source>
        <dbReference type="ARBA" id="ARBA00005836"/>
    </source>
</evidence>
<dbReference type="GO" id="GO:0006508">
    <property type="term" value="P:proteolysis"/>
    <property type="evidence" value="ECO:0007669"/>
    <property type="project" value="UniProtKB-KW"/>
</dbReference>
<dbReference type="AlphaFoldDB" id="A0A7C3MKA5"/>
<name>A0A7C3MKA5_DICTH</name>
<reference evidence="8" key="1">
    <citation type="journal article" date="2020" name="mSystems">
        <title>Genome- and Community-Level Interaction Insights into Carbon Utilization and Element Cycling Functions of Hydrothermarchaeota in Hydrothermal Sediment.</title>
        <authorList>
            <person name="Zhou Z."/>
            <person name="Liu Y."/>
            <person name="Xu W."/>
            <person name="Pan J."/>
            <person name="Luo Z.H."/>
            <person name="Li M."/>
        </authorList>
    </citation>
    <scope>NUCLEOTIDE SEQUENCE [LARGE SCALE GENOMIC DNA]</scope>
    <source>
        <strain evidence="8">SpSt-81</strain>
    </source>
</reference>
<evidence type="ECO:0000313" key="8">
    <source>
        <dbReference type="EMBL" id="HFX14093.1"/>
    </source>
</evidence>
<feature type="domain" description="Metalloprotease TldD/E C-terminal" evidence="6">
    <location>
        <begin position="235"/>
        <end position="476"/>
    </location>
</feature>
<dbReference type="InterPro" id="IPR025502">
    <property type="entry name" value="TldD"/>
</dbReference>
<feature type="domain" description="Metalloprotease TldD/E N-terminal" evidence="5">
    <location>
        <begin position="20"/>
        <end position="82"/>
    </location>
</feature>
<proteinExistence type="inferred from homology"/>
<evidence type="ECO:0000259" key="6">
    <source>
        <dbReference type="Pfam" id="PF19289"/>
    </source>
</evidence>
<dbReference type="SUPFAM" id="SSF111283">
    <property type="entry name" value="Putative modulator of DNA gyrase, PmbA/TldD"/>
    <property type="match status" value="1"/>
</dbReference>
<gene>
    <name evidence="8" type="ORF">ENW00_08120</name>
</gene>
<dbReference type="InterPro" id="IPR002510">
    <property type="entry name" value="Metalloprtase-TldD/E_N"/>
</dbReference>
<protein>
    <submittedName>
        <fullName evidence="8">TldD/PmbA family protein</fullName>
    </submittedName>
</protein>
<dbReference type="InterPro" id="IPR045569">
    <property type="entry name" value="Metalloprtase-TldD/E_C"/>
</dbReference>
<dbReference type="InterPro" id="IPR051463">
    <property type="entry name" value="Peptidase_U62_metallo"/>
</dbReference>
<dbReference type="EMBL" id="DTIN01000033">
    <property type="protein sequence ID" value="HFX14093.1"/>
    <property type="molecule type" value="Genomic_DNA"/>
</dbReference>
<dbReference type="Pfam" id="PF19290">
    <property type="entry name" value="PmbA_TldD_2nd"/>
    <property type="match status" value="1"/>
</dbReference>
<sequence length="477" mass="53072">MIETGKEILNYLSRLGVDYADVRIVKRLKEEIEVKNGILETAVKNETYGYGIRVLYNGAWGFASSFDFSQYKKVAEKALIIAKASAKTNKKRVALAPAEIIKAKWSNSYQIDPFLVPFEKKLDLLFTADKTMREVKGITLTESSLSFFREDKVFLSSEGTEIEQSILESGGGITAYAIEGSDIQRRSYPNSFGGDFRKGGWEFIEDLDLVGHAEKIAKEAVSLLSAEPLPEMVTTLILDGTQLALQVHESCGHPTELDRVLGMEASFAGTSFLTLEKRGNFQYGSEIVNIVADATHPYGLGSFGYDDEGIPAQRSYLVKDGIFVGYLTSRETATILGEKSNGTMRADGWNRIPIIRMTNINLLPGNIPFEDLIASTEEGVYMAVNKNWSIDDKRLNFHFGCEIAYEIKDGKIGKIYKNPYYTGITYEFWRSCDAIADEKSWRVWGVPNCGKGEPIQVARVGHGVSPARFRKVKVGGK</sequence>
<dbReference type="PANTHER" id="PTHR30624">
    <property type="entry name" value="UNCHARACTERIZED PROTEIN TLDD AND PMBA"/>
    <property type="match status" value="1"/>
</dbReference>
<dbReference type="PIRSF" id="PIRSF004919">
    <property type="entry name" value="TldD"/>
    <property type="match status" value="1"/>
</dbReference>
<evidence type="ECO:0000259" key="7">
    <source>
        <dbReference type="Pfam" id="PF19290"/>
    </source>
</evidence>
<keyword evidence="4" id="KW-0482">Metalloprotease</keyword>
<evidence type="ECO:0000256" key="3">
    <source>
        <dbReference type="ARBA" id="ARBA00022801"/>
    </source>
</evidence>
<dbReference type="InterPro" id="IPR035068">
    <property type="entry name" value="TldD/PmbA_N"/>
</dbReference>
<dbReference type="Pfam" id="PF19289">
    <property type="entry name" value="PmbA_TldD_3rd"/>
    <property type="match status" value="1"/>
</dbReference>
<dbReference type="PANTHER" id="PTHR30624:SF10">
    <property type="entry name" value="CONSERVED PROTEIN"/>
    <property type="match status" value="1"/>
</dbReference>